<comment type="caution">
    <text evidence="7">The sequence shown here is derived from an EMBL/GenBank/DDBJ whole genome shotgun (WGS) entry which is preliminary data.</text>
</comment>
<proteinExistence type="predicted"/>
<reference evidence="7" key="1">
    <citation type="submission" date="2022-07" db="EMBL/GenBank/DDBJ databases">
        <authorList>
            <person name="Macas J."/>
            <person name="Novak P."/>
            <person name="Neumann P."/>
        </authorList>
    </citation>
    <scope>NUCLEOTIDE SEQUENCE</scope>
</reference>
<feature type="compositionally biased region" description="Acidic residues" evidence="4">
    <location>
        <begin position="21"/>
        <end position="33"/>
    </location>
</feature>
<evidence type="ECO:0000313" key="7">
    <source>
        <dbReference type="EMBL" id="CAH9067947.1"/>
    </source>
</evidence>
<keyword evidence="8" id="KW-1185">Reference proteome</keyword>
<accession>A0A9P0YLY0</accession>
<feature type="region of interest" description="Disordered" evidence="4">
    <location>
        <begin position="862"/>
        <end position="895"/>
    </location>
</feature>
<dbReference type="GO" id="GO:0008270">
    <property type="term" value="F:zinc ion binding"/>
    <property type="evidence" value="ECO:0007669"/>
    <property type="project" value="UniProtKB-KW"/>
</dbReference>
<feature type="region of interest" description="Disordered" evidence="4">
    <location>
        <begin position="394"/>
        <end position="443"/>
    </location>
</feature>
<feature type="domain" description="RRM" evidence="5">
    <location>
        <begin position="741"/>
        <end position="804"/>
    </location>
</feature>
<feature type="zinc finger region" description="C3H1-type" evidence="3">
    <location>
        <begin position="213"/>
        <end position="241"/>
    </location>
</feature>
<evidence type="ECO:0000256" key="3">
    <source>
        <dbReference type="PROSITE-ProRule" id="PRU00723"/>
    </source>
</evidence>
<feature type="compositionally biased region" description="Basic and acidic residues" evidence="4">
    <location>
        <begin position="630"/>
        <end position="651"/>
    </location>
</feature>
<dbReference type="InterPro" id="IPR000571">
    <property type="entry name" value="Znf_CCCH"/>
</dbReference>
<feature type="compositionally biased region" description="Low complexity" evidence="4">
    <location>
        <begin position="683"/>
        <end position="694"/>
    </location>
</feature>
<feature type="compositionally biased region" description="Basic and acidic residues" evidence="4">
    <location>
        <begin position="862"/>
        <end position="879"/>
    </location>
</feature>
<evidence type="ECO:0000256" key="1">
    <source>
        <dbReference type="ARBA" id="ARBA00022884"/>
    </source>
</evidence>
<feature type="region of interest" description="Disordered" evidence="4">
    <location>
        <begin position="1"/>
        <end position="73"/>
    </location>
</feature>
<evidence type="ECO:0000259" key="6">
    <source>
        <dbReference type="PROSITE" id="PS50103"/>
    </source>
</evidence>
<evidence type="ECO:0000256" key="4">
    <source>
        <dbReference type="SAM" id="MobiDB-lite"/>
    </source>
</evidence>
<dbReference type="InterPro" id="IPR000504">
    <property type="entry name" value="RRM_dom"/>
</dbReference>
<dbReference type="CDD" id="cd12257">
    <property type="entry name" value="RRM1_RBM26_like"/>
    <property type="match status" value="1"/>
</dbReference>
<dbReference type="FunFam" id="3.30.70.330:FF:000719">
    <property type="entry name" value="Predicted protein"/>
    <property type="match status" value="1"/>
</dbReference>
<dbReference type="Proteomes" id="UP001152484">
    <property type="component" value="Unassembled WGS sequence"/>
</dbReference>
<dbReference type="OrthoDB" id="443401at2759"/>
<feature type="domain" description="RRM" evidence="5">
    <location>
        <begin position="448"/>
        <end position="520"/>
    </location>
</feature>
<feature type="compositionally biased region" description="Polar residues" evidence="4">
    <location>
        <begin position="652"/>
        <end position="667"/>
    </location>
</feature>
<dbReference type="PANTHER" id="PTHR14398:SF0">
    <property type="entry name" value="ZINC FINGER PROTEIN SWM"/>
    <property type="match status" value="1"/>
</dbReference>
<protein>
    <recommendedName>
        <fullName evidence="9">Zinc finger CCCH domain-containing protein 41</fullName>
    </recommendedName>
</protein>
<dbReference type="SMART" id="SM00356">
    <property type="entry name" value="ZnF_C3H1"/>
    <property type="match status" value="1"/>
</dbReference>
<feature type="region of interest" description="Disordered" evidence="4">
    <location>
        <begin position="622"/>
        <end position="702"/>
    </location>
</feature>
<dbReference type="GO" id="GO:0003723">
    <property type="term" value="F:RNA binding"/>
    <property type="evidence" value="ECO:0007669"/>
    <property type="project" value="UniProtKB-UniRule"/>
</dbReference>
<dbReference type="SMART" id="SM00360">
    <property type="entry name" value="RRM"/>
    <property type="match status" value="2"/>
</dbReference>
<dbReference type="PROSITE" id="PS50102">
    <property type="entry name" value="RRM"/>
    <property type="match status" value="2"/>
</dbReference>
<feature type="compositionally biased region" description="Polar residues" evidence="4">
    <location>
        <begin position="421"/>
        <end position="434"/>
    </location>
</feature>
<dbReference type="InterPro" id="IPR045137">
    <property type="entry name" value="RBM26/27"/>
</dbReference>
<dbReference type="EMBL" id="CAMAPE010000005">
    <property type="protein sequence ID" value="CAH9067947.1"/>
    <property type="molecule type" value="Genomic_DNA"/>
</dbReference>
<dbReference type="SUPFAM" id="SSF54928">
    <property type="entry name" value="RNA-binding domain, RBD"/>
    <property type="match status" value="2"/>
</dbReference>
<feature type="region of interest" description="Disordered" evidence="4">
    <location>
        <begin position="109"/>
        <end position="132"/>
    </location>
</feature>
<dbReference type="Gene3D" id="3.30.70.330">
    <property type="match status" value="2"/>
</dbReference>
<name>A0A9P0YLY0_CUSEU</name>
<keyword evidence="3" id="KW-0479">Metal-binding</keyword>
<keyword evidence="3" id="KW-0862">Zinc</keyword>
<dbReference type="CDD" id="cd00590">
    <property type="entry name" value="RRM_SF"/>
    <property type="match status" value="1"/>
</dbReference>
<keyword evidence="1 2" id="KW-0694">RNA-binding</keyword>
<dbReference type="GO" id="GO:0005634">
    <property type="term" value="C:nucleus"/>
    <property type="evidence" value="ECO:0007669"/>
    <property type="project" value="TreeGrafter"/>
</dbReference>
<evidence type="ECO:0008006" key="9">
    <source>
        <dbReference type="Google" id="ProtNLM"/>
    </source>
</evidence>
<dbReference type="InterPro" id="IPR012677">
    <property type="entry name" value="Nucleotide-bd_a/b_plait_sf"/>
</dbReference>
<evidence type="ECO:0000259" key="5">
    <source>
        <dbReference type="PROSITE" id="PS50102"/>
    </source>
</evidence>
<evidence type="ECO:0000256" key="2">
    <source>
        <dbReference type="PROSITE-ProRule" id="PRU00176"/>
    </source>
</evidence>
<feature type="domain" description="C3H1-type" evidence="6">
    <location>
        <begin position="213"/>
        <end position="241"/>
    </location>
</feature>
<dbReference type="Pfam" id="PF00076">
    <property type="entry name" value="RRM_1"/>
    <property type="match status" value="1"/>
</dbReference>
<dbReference type="PROSITE" id="PS50103">
    <property type="entry name" value="ZF_C3H1"/>
    <property type="match status" value="1"/>
</dbReference>
<gene>
    <name evidence="7" type="ORF">CEURO_LOCUS2663</name>
</gene>
<dbReference type="InterPro" id="IPR035979">
    <property type="entry name" value="RBD_domain_sf"/>
</dbReference>
<dbReference type="PANTHER" id="PTHR14398">
    <property type="entry name" value="RNA RECOGNITION RRM/RNP DOMAIN"/>
    <property type="match status" value="1"/>
</dbReference>
<keyword evidence="3" id="KW-0863">Zinc-finger</keyword>
<evidence type="ECO:0000313" key="8">
    <source>
        <dbReference type="Proteomes" id="UP001152484"/>
    </source>
</evidence>
<sequence length="895" mass="97907">MELKYSSPKRVLSSSDCNGGPEEEKEISEDDDDDRNHKHRRRDIHPESEALPFESALTRPYRKRNKPIGNGHLYRDSVSYAFEKEATAPFEKKRGINSLFRDQQDVNPKMWSNQSLSREPGTGRGRGREPSLWTLHDSRFSRFDISSQMGQQGSVPPGLFAGRGLPNVSNGPSSPWNSFGMIPRMPITGLDPLHPLSLQGALRAPMNPAIGMGIPRQRCKDFEERGFCLRGDMCPMEHGMNRIVIEDVQSLSQFNLPVTLSAPMLGTASGQGALSAVGPTCSLMNKAHMKGGKSGLTNDGLGFNVALTGGSMAGGADVYDPDQPLWTSVDETAQLMDPDSSNHGKPRLSECYDTQHPTASNLAATVSQGVWGRIKSSKGKLEIKEKVGPSIDSSIQIESEAKNEPYLSRSDGKNVDVENLDSASAGTSFKSQNDSGRDTRRSSQKAHCTLFVSGIPLTDNRREAIFSHFKKFGEVIDIYIPMKSERAFVQFSKREAAEAALKAPDAVMGNRFIKLWWANRDNIPHNAVISGNNAQTTAPIMTTTSASTHHSVAYKGKETLGSVPKLIPNIPKPVVANTPKAPAPQKKMENLELLKEELRKKQEMLDQKRNEFRRQLAEFEKQASGLKGEGQPDHVAKKHNGERVADIKKVETSSYIKSDIAESSQHTEVMPNSDKSAEDGLLSCSKSSSTADTSEPLRQSIRPLAPTGAPFIFNRYKLDNRPTAFKINPPIPSALAKVALLKEHFSPFGELSSVELEGTEAEDRSDTSKVSALVSFTSRRSAERAFLNAKSWQGHALQFTWVPSVNSNACVGVKENTSVCDDHGVKENVSCSQQAASDSNTPTLEEGTPTCSLKAVIAKTESIEKSGSDLRENTDEEPKSGLATISLDRQTTLND</sequence>
<dbReference type="AlphaFoldDB" id="A0A9P0YLY0"/>
<organism evidence="7 8">
    <name type="scientific">Cuscuta europaea</name>
    <name type="common">European dodder</name>
    <dbReference type="NCBI Taxonomy" id="41803"/>
    <lineage>
        <taxon>Eukaryota</taxon>
        <taxon>Viridiplantae</taxon>
        <taxon>Streptophyta</taxon>
        <taxon>Embryophyta</taxon>
        <taxon>Tracheophyta</taxon>
        <taxon>Spermatophyta</taxon>
        <taxon>Magnoliopsida</taxon>
        <taxon>eudicotyledons</taxon>
        <taxon>Gunneridae</taxon>
        <taxon>Pentapetalae</taxon>
        <taxon>asterids</taxon>
        <taxon>lamiids</taxon>
        <taxon>Solanales</taxon>
        <taxon>Convolvulaceae</taxon>
        <taxon>Cuscuteae</taxon>
        <taxon>Cuscuta</taxon>
        <taxon>Cuscuta subgen. Cuscuta</taxon>
    </lineage>
</organism>